<feature type="region of interest" description="Disordered" evidence="1">
    <location>
        <begin position="17"/>
        <end position="60"/>
    </location>
</feature>
<dbReference type="AlphaFoldDB" id="A0A5B0NJC7"/>
<organism evidence="2 3">
    <name type="scientific">Puccinia graminis f. sp. tritici</name>
    <dbReference type="NCBI Taxonomy" id="56615"/>
    <lineage>
        <taxon>Eukaryota</taxon>
        <taxon>Fungi</taxon>
        <taxon>Dikarya</taxon>
        <taxon>Basidiomycota</taxon>
        <taxon>Pucciniomycotina</taxon>
        <taxon>Pucciniomycetes</taxon>
        <taxon>Pucciniales</taxon>
        <taxon>Pucciniaceae</taxon>
        <taxon>Puccinia</taxon>
    </lineage>
</organism>
<proteinExistence type="predicted"/>
<dbReference type="EMBL" id="VSWC01000093">
    <property type="protein sequence ID" value="KAA1089347.1"/>
    <property type="molecule type" value="Genomic_DNA"/>
</dbReference>
<evidence type="ECO:0000256" key="1">
    <source>
        <dbReference type="SAM" id="MobiDB-lite"/>
    </source>
</evidence>
<keyword evidence="3" id="KW-1185">Reference proteome</keyword>
<dbReference type="Proteomes" id="UP000324748">
    <property type="component" value="Unassembled WGS sequence"/>
</dbReference>
<protein>
    <submittedName>
        <fullName evidence="2">Uncharacterized protein</fullName>
    </submittedName>
</protein>
<evidence type="ECO:0000313" key="2">
    <source>
        <dbReference type="EMBL" id="KAA1089347.1"/>
    </source>
</evidence>
<name>A0A5B0NJC7_PUCGR</name>
<accession>A0A5B0NJC7</accession>
<reference evidence="2 3" key="1">
    <citation type="submission" date="2019-05" db="EMBL/GenBank/DDBJ databases">
        <title>Emergence of the Ug99 lineage of the wheat stem rust pathogen through somatic hybridization.</title>
        <authorList>
            <person name="Li F."/>
            <person name="Upadhyaya N.M."/>
            <person name="Sperschneider J."/>
            <person name="Matny O."/>
            <person name="Nguyen-Phuc H."/>
            <person name="Mago R."/>
            <person name="Raley C."/>
            <person name="Miller M.E."/>
            <person name="Silverstein K.A.T."/>
            <person name="Henningsen E."/>
            <person name="Hirsch C.D."/>
            <person name="Visser B."/>
            <person name="Pretorius Z.A."/>
            <person name="Steffenson B.J."/>
            <person name="Schwessinger B."/>
            <person name="Dodds P.N."/>
            <person name="Figueroa M."/>
        </authorList>
    </citation>
    <scope>NUCLEOTIDE SEQUENCE [LARGE SCALE GENOMIC DNA]</scope>
    <source>
        <strain evidence="2">21-0</strain>
    </source>
</reference>
<gene>
    <name evidence="2" type="ORF">PGT21_015056</name>
</gene>
<evidence type="ECO:0000313" key="3">
    <source>
        <dbReference type="Proteomes" id="UP000324748"/>
    </source>
</evidence>
<sequence length="103" mass="11363">MSRIGAPRPVNFFRLQAHPQLKDRPRGSPSSHIVLANSRSAGQVEIGAKDHNRPSFARNAHPPRLLQYNHLQPPGRHHSASNLRASACLGFVCRSAMLQRSLG</sequence>
<comment type="caution">
    <text evidence="2">The sequence shown here is derived from an EMBL/GenBank/DDBJ whole genome shotgun (WGS) entry which is preliminary data.</text>
</comment>